<dbReference type="RefSeq" id="WP_121034673.1">
    <property type="nucleotide sequence ID" value="NZ_RBXT01000001.1"/>
</dbReference>
<dbReference type="AlphaFoldDB" id="A0A495Y3T1"/>
<dbReference type="EMBL" id="RBXT01000001">
    <property type="protein sequence ID" value="RKT79853.1"/>
    <property type="molecule type" value="Genomic_DNA"/>
</dbReference>
<comment type="caution">
    <text evidence="2">The sequence shown here is derived from an EMBL/GenBank/DDBJ whole genome shotgun (WGS) entry which is preliminary data.</text>
</comment>
<dbReference type="Pfam" id="PF14028">
    <property type="entry name" value="Lant_dehydr_C"/>
    <property type="match status" value="1"/>
</dbReference>
<name>A0A495Y3T1_9MICO</name>
<dbReference type="Proteomes" id="UP000278440">
    <property type="component" value="Unassembled WGS sequence"/>
</dbReference>
<sequence length="322" mass="35425">MAEHWHYLRVYVLDFDEIPVVLEQVVRPWLDTRADEIERWFYLRFMDATGVHLRLRLQLVDPWSSTGHDLEDRLWDWCAAATLADSRCVRFVLRRHYAPEHAKFGGAAGLELAHRISHLGSVAAADLLPLRDRMPVLALGAGHLTVMNATFAPLLSSTFMYQYGWYWTGRGTVGDGWATVVADSLARPEAIRFDAVRAVDVARRVVDDAWAGPVLRTYADAVLREVQTLRPEMWNHSVALVVHHHLHLMNNRLGVLPLQEAHLARMLYLGHRIEAAAAARAAAEAAGTAAAAAAIAPVAGAPASGTTLPAGALPPQEVPEAG</sequence>
<dbReference type="NCBIfam" id="TIGR03891">
    <property type="entry name" value="thiopep_ocin"/>
    <property type="match status" value="1"/>
</dbReference>
<protein>
    <submittedName>
        <fullName evidence="2">Thiopeptide-type bacteriocin biosynthesis protein</fullName>
    </submittedName>
</protein>
<keyword evidence="3" id="KW-1185">Reference proteome</keyword>
<accession>A0A495Y3T1</accession>
<reference evidence="2 3" key="1">
    <citation type="submission" date="2018-10" db="EMBL/GenBank/DDBJ databases">
        <title>Sequencing the genomes of 1000 actinobacteria strains.</title>
        <authorList>
            <person name="Klenk H.-P."/>
        </authorList>
    </citation>
    <scope>NUCLEOTIDE SEQUENCE [LARGE SCALE GENOMIC DNA]</scope>
    <source>
        <strain evidence="2 3">DSM 44267</strain>
    </source>
</reference>
<feature type="domain" description="Thiopeptide-type bacteriocin biosynthesis" evidence="1">
    <location>
        <begin position="5"/>
        <end position="268"/>
    </location>
</feature>
<organism evidence="2 3">
    <name type="scientific">Terracoccus luteus</name>
    <dbReference type="NCBI Taxonomy" id="53356"/>
    <lineage>
        <taxon>Bacteria</taxon>
        <taxon>Bacillati</taxon>
        <taxon>Actinomycetota</taxon>
        <taxon>Actinomycetes</taxon>
        <taxon>Micrococcales</taxon>
        <taxon>Intrasporangiaceae</taxon>
        <taxon>Terracoccus</taxon>
    </lineage>
</organism>
<evidence type="ECO:0000313" key="3">
    <source>
        <dbReference type="Proteomes" id="UP000278440"/>
    </source>
</evidence>
<dbReference type="InterPro" id="IPR023809">
    <property type="entry name" value="Thiopep_bacteriocin_synth_dom"/>
</dbReference>
<dbReference type="OrthoDB" id="3607295at2"/>
<evidence type="ECO:0000313" key="2">
    <source>
        <dbReference type="EMBL" id="RKT79853.1"/>
    </source>
</evidence>
<gene>
    <name evidence="2" type="ORF">DFJ68_3331</name>
</gene>
<evidence type="ECO:0000259" key="1">
    <source>
        <dbReference type="Pfam" id="PF14028"/>
    </source>
</evidence>
<proteinExistence type="predicted"/>